<dbReference type="VEuPathDB" id="VectorBase:HLOH_055693"/>
<dbReference type="EMBL" id="JABSTR010002287">
    <property type="protein sequence ID" value="KAH9384400.1"/>
    <property type="molecule type" value="Genomic_DNA"/>
</dbReference>
<feature type="region of interest" description="Disordered" evidence="1">
    <location>
        <begin position="9"/>
        <end position="41"/>
    </location>
</feature>
<accession>A0A9J6HBX0</accession>
<name>A0A9J6HBX0_HAELO</name>
<feature type="compositionally biased region" description="Basic and acidic residues" evidence="1">
    <location>
        <begin position="21"/>
        <end position="32"/>
    </location>
</feature>
<dbReference type="AlphaFoldDB" id="A0A9J6HBX0"/>
<evidence type="ECO:0000313" key="2">
    <source>
        <dbReference type="EMBL" id="KAH9384400.1"/>
    </source>
</evidence>
<comment type="caution">
    <text evidence="2">The sequence shown here is derived from an EMBL/GenBank/DDBJ whole genome shotgun (WGS) entry which is preliminary data.</text>
</comment>
<keyword evidence="3" id="KW-1185">Reference proteome</keyword>
<gene>
    <name evidence="2" type="ORF">HPB48_026407</name>
</gene>
<dbReference type="Proteomes" id="UP000821853">
    <property type="component" value="Unassembled WGS sequence"/>
</dbReference>
<organism evidence="2 3">
    <name type="scientific">Haemaphysalis longicornis</name>
    <name type="common">Bush tick</name>
    <dbReference type="NCBI Taxonomy" id="44386"/>
    <lineage>
        <taxon>Eukaryota</taxon>
        <taxon>Metazoa</taxon>
        <taxon>Ecdysozoa</taxon>
        <taxon>Arthropoda</taxon>
        <taxon>Chelicerata</taxon>
        <taxon>Arachnida</taxon>
        <taxon>Acari</taxon>
        <taxon>Parasitiformes</taxon>
        <taxon>Ixodida</taxon>
        <taxon>Ixodoidea</taxon>
        <taxon>Ixodidae</taxon>
        <taxon>Haemaphysalinae</taxon>
        <taxon>Haemaphysalis</taxon>
    </lineage>
</organism>
<reference evidence="2 3" key="1">
    <citation type="journal article" date="2020" name="Cell">
        <title>Large-Scale Comparative Analyses of Tick Genomes Elucidate Their Genetic Diversity and Vector Capacities.</title>
        <authorList>
            <consortium name="Tick Genome and Microbiome Consortium (TIGMIC)"/>
            <person name="Jia N."/>
            <person name="Wang J."/>
            <person name="Shi W."/>
            <person name="Du L."/>
            <person name="Sun Y."/>
            <person name="Zhan W."/>
            <person name="Jiang J.F."/>
            <person name="Wang Q."/>
            <person name="Zhang B."/>
            <person name="Ji P."/>
            <person name="Bell-Sakyi L."/>
            <person name="Cui X.M."/>
            <person name="Yuan T.T."/>
            <person name="Jiang B.G."/>
            <person name="Yang W.F."/>
            <person name="Lam T.T."/>
            <person name="Chang Q.C."/>
            <person name="Ding S.J."/>
            <person name="Wang X.J."/>
            <person name="Zhu J.G."/>
            <person name="Ruan X.D."/>
            <person name="Zhao L."/>
            <person name="Wei J.T."/>
            <person name="Ye R.Z."/>
            <person name="Que T.C."/>
            <person name="Du C.H."/>
            <person name="Zhou Y.H."/>
            <person name="Cheng J.X."/>
            <person name="Dai P.F."/>
            <person name="Guo W.B."/>
            <person name="Han X.H."/>
            <person name="Huang E.J."/>
            <person name="Li L.F."/>
            <person name="Wei W."/>
            <person name="Gao Y.C."/>
            <person name="Liu J.Z."/>
            <person name="Shao H.Z."/>
            <person name="Wang X."/>
            <person name="Wang C.C."/>
            <person name="Yang T.C."/>
            <person name="Huo Q.B."/>
            <person name="Li W."/>
            <person name="Chen H.Y."/>
            <person name="Chen S.E."/>
            <person name="Zhou L.G."/>
            <person name="Ni X.B."/>
            <person name="Tian J.H."/>
            <person name="Sheng Y."/>
            <person name="Liu T."/>
            <person name="Pan Y.S."/>
            <person name="Xia L.Y."/>
            <person name="Li J."/>
            <person name="Zhao F."/>
            <person name="Cao W.C."/>
        </authorList>
    </citation>
    <scope>NUCLEOTIDE SEQUENCE [LARGE SCALE GENOMIC DNA]</scope>
    <source>
        <strain evidence="2">HaeL-2018</strain>
    </source>
</reference>
<protein>
    <submittedName>
        <fullName evidence="2">Uncharacterized protein</fullName>
    </submittedName>
</protein>
<evidence type="ECO:0000256" key="1">
    <source>
        <dbReference type="SAM" id="MobiDB-lite"/>
    </source>
</evidence>
<feature type="compositionally biased region" description="Low complexity" evidence="1">
    <location>
        <begin position="110"/>
        <end position="119"/>
    </location>
</feature>
<evidence type="ECO:0000313" key="3">
    <source>
        <dbReference type="Proteomes" id="UP000821853"/>
    </source>
</evidence>
<sequence>MPITITAWAHTSRVTCGQPPPRDDRRPADLRRAPLSSAPAKQDWDQVVELAGHNTRGRLRRLPEAAPGASTSCSSCRLEVPPGCEHLERKAWHLSRACFAPGSRRHTRPPRSASAARCA</sequence>
<feature type="region of interest" description="Disordered" evidence="1">
    <location>
        <begin position="100"/>
        <end position="119"/>
    </location>
</feature>
<proteinExistence type="predicted"/>